<dbReference type="InterPro" id="IPR003340">
    <property type="entry name" value="B3_DNA-bd"/>
</dbReference>
<dbReference type="GO" id="GO:0003677">
    <property type="term" value="F:DNA binding"/>
    <property type="evidence" value="ECO:0007669"/>
    <property type="project" value="UniProtKB-KW"/>
</dbReference>
<evidence type="ECO:0000256" key="6">
    <source>
        <dbReference type="SAM" id="MobiDB-lite"/>
    </source>
</evidence>
<evidence type="ECO:0000256" key="4">
    <source>
        <dbReference type="ARBA" id="ARBA00023163"/>
    </source>
</evidence>
<evidence type="ECO:0000256" key="2">
    <source>
        <dbReference type="ARBA" id="ARBA00023015"/>
    </source>
</evidence>
<dbReference type="EMBL" id="JACBKZ010000003">
    <property type="protein sequence ID" value="KAF5955691.1"/>
    <property type="molecule type" value="Genomic_DNA"/>
</dbReference>
<comment type="caution">
    <text evidence="8">The sequence shown here is derived from an EMBL/GenBank/DDBJ whole genome shotgun (WGS) entry which is preliminary data.</text>
</comment>
<comment type="subcellular location">
    <subcellularLocation>
        <location evidence="1">Nucleus</location>
    </subcellularLocation>
</comment>
<dbReference type="SUPFAM" id="SSF101936">
    <property type="entry name" value="DNA-binding pseudobarrel domain"/>
    <property type="match status" value="2"/>
</dbReference>
<name>A0A7J7HTW1_CAMSI</name>
<keyword evidence="3" id="KW-0238">DNA-binding</keyword>
<keyword evidence="4" id="KW-0804">Transcription</keyword>
<dbReference type="PANTHER" id="PTHR31391:SF157">
    <property type="entry name" value="B3 DOMAIN-CONTAINING PROTEIN REM16"/>
    <property type="match status" value="1"/>
</dbReference>
<evidence type="ECO:0000259" key="7">
    <source>
        <dbReference type="PROSITE" id="PS50863"/>
    </source>
</evidence>
<dbReference type="AlphaFoldDB" id="A0A7J7HTW1"/>
<evidence type="ECO:0000256" key="5">
    <source>
        <dbReference type="ARBA" id="ARBA00023242"/>
    </source>
</evidence>
<evidence type="ECO:0000313" key="9">
    <source>
        <dbReference type="Proteomes" id="UP000593564"/>
    </source>
</evidence>
<dbReference type="GO" id="GO:0005634">
    <property type="term" value="C:nucleus"/>
    <property type="evidence" value="ECO:0007669"/>
    <property type="project" value="UniProtKB-SubCell"/>
</dbReference>
<feature type="compositionally biased region" description="Basic residues" evidence="6">
    <location>
        <begin position="375"/>
        <end position="385"/>
    </location>
</feature>
<feature type="domain" description="TF-B3" evidence="7">
    <location>
        <begin position="22"/>
        <end position="115"/>
    </location>
</feature>
<evidence type="ECO:0000256" key="1">
    <source>
        <dbReference type="ARBA" id="ARBA00004123"/>
    </source>
</evidence>
<proteinExistence type="predicted"/>
<dbReference type="CDD" id="cd10017">
    <property type="entry name" value="B3_DNA"/>
    <property type="match status" value="2"/>
</dbReference>
<keyword evidence="5" id="KW-0539">Nucleus</keyword>
<dbReference type="InterPro" id="IPR044837">
    <property type="entry name" value="REM16-like"/>
</dbReference>
<feature type="domain" description="TF-B3" evidence="7">
    <location>
        <begin position="255"/>
        <end position="357"/>
    </location>
</feature>
<organism evidence="8 9">
    <name type="scientific">Camellia sinensis</name>
    <name type="common">Tea plant</name>
    <name type="synonym">Thea sinensis</name>
    <dbReference type="NCBI Taxonomy" id="4442"/>
    <lineage>
        <taxon>Eukaryota</taxon>
        <taxon>Viridiplantae</taxon>
        <taxon>Streptophyta</taxon>
        <taxon>Embryophyta</taxon>
        <taxon>Tracheophyta</taxon>
        <taxon>Spermatophyta</taxon>
        <taxon>Magnoliopsida</taxon>
        <taxon>eudicotyledons</taxon>
        <taxon>Gunneridae</taxon>
        <taxon>Pentapetalae</taxon>
        <taxon>asterids</taxon>
        <taxon>Ericales</taxon>
        <taxon>Theaceae</taxon>
        <taxon>Camellia</taxon>
    </lineage>
</organism>
<accession>A0A7J7HTW1</accession>
<keyword evidence="2" id="KW-0805">Transcription regulation</keyword>
<evidence type="ECO:0000313" key="8">
    <source>
        <dbReference type="EMBL" id="KAF5955691.1"/>
    </source>
</evidence>
<dbReference type="PROSITE" id="PS50863">
    <property type="entry name" value="B3"/>
    <property type="match status" value="2"/>
</dbReference>
<feature type="region of interest" description="Disordered" evidence="6">
    <location>
        <begin position="184"/>
        <end position="216"/>
    </location>
</feature>
<dbReference type="SMART" id="SM01019">
    <property type="entry name" value="B3"/>
    <property type="match status" value="2"/>
</dbReference>
<dbReference type="Gene3D" id="2.40.330.10">
    <property type="entry name" value="DNA-binding pseudobarrel domain"/>
    <property type="match status" value="2"/>
</dbReference>
<protein>
    <recommendedName>
        <fullName evidence="7">TF-B3 domain-containing protein</fullName>
    </recommendedName>
</protein>
<dbReference type="Pfam" id="PF02362">
    <property type="entry name" value="B3"/>
    <property type="match status" value="2"/>
</dbReference>
<dbReference type="Proteomes" id="UP000593564">
    <property type="component" value="Unassembled WGS sequence"/>
</dbReference>
<feature type="region of interest" description="Disordered" evidence="6">
    <location>
        <begin position="365"/>
        <end position="385"/>
    </location>
</feature>
<reference evidence="9" key="1">
    <citation type="journal article" date="2020" name="Nat. Commun.">
        <title>Genome assembly of wild tea tree DASZ reveals pedigree and selection history of tea varieties.</title>
        <authorList>
            <person name="Zhang W."/>
            <person name="Zhang Y."/>
            <person name="Qiu H."/>
            <person name="Guo Y."/>
            <person name="Wan H."/>
            <person name="Zhang X."/>
            <person name="Scossa F."/>
            <person name="Alseekh S."/>
            <person name="Zhang Q."/>
            <person name="Wang P."/>
            <person name="Xu L."/>
            <person name="Schmidt M.H."/>
            <person name="Jia X."/>
            <person name="Li D."/>
            <person name="Zhu A."/>
            <person name="Guo F."/>
            <person name="Chen W."/>
            <person name="Ni D."/>
            <person name="Usadel B."/>
            <person name="Fernie A.R."/>
            <person name="Wen W."/>
        </authorList>
    </citation>
    <scope>NUCLEOTIDE SEQUENCE [LARGE SCALE GENOMIC DNA]</scope>
    <source>
        <strain evidence="9">cv. G240</strain>
    </source>
</reference>
<evidence type="ECO:0000256" key="3">
    <source>
        <dbReference type="ARBA" id="ARBA00023125"/>
    </source>
</evidence>
<reference evidence="8 9" key="2">
    <citation type="submission" date="2020-07" db="EMBL/GenBank/DDBJ databases">
        <title>Genome assembly of wild tea tree DASZ reveals pedigree and selection history of tea varieties.</title>
        <authorList>
            <person name="Zhang W."/>
        </authorList>
    </citation>
    <scope>NUCLEOTIDE SEQUENCE [LARGE SCALE GENOMIC DNA]</scope>
    <source>
        <strain evidence="9">cv. G240</strain>
        <tissue evidence="8">Leaf</tissue>
    </source>
</reference>
<dbReference type="InterPro" id="IPR015300">
    <property type="entry name" value="DNA-bd_pseudobarrel_sf"/>
</dbReference>
<gene>
    <name evidence="8" type="ORF">HYC85_008547</name>
</gene>
<sequence length="385" mass="44293">MGEECRNCRKWEEDMYWAHFQSILFCQFLSTGFDQQLAIPQKFANNLKEKLPENVTLKGPSGAKWNVGLITSGDTLFFKHGWKTFVENHSLEEDDVLIFKYNGDSGFDVLIFDGRSLCEREASYFVRKCGHTELDGGCRTKKNMRESSVEVMHDSSHYVVDCTPSKRLRKDDNLMPVLSRFRGRTRKGANTSRPHHSKWDMRSREPSTSAVGPKVNPGTVGAYPLQYVSSRRSITEEEKDKALQMAHASSTKDSFIVVMRPSHVYKGFYMSIPSEWATSHLPRKSQEVILRVKENTCVKENTWHARFYYRVYGGGLTGGWRNFAVENNLEEFDVCLFELASGTNDTISMNVSIYRVIEEIRPLTRMTPPSSTRGKNSKYLRRKRN</sequence>
<dbReference type="PANTHER" id="PTHR31391">
    <property type="entry name" value="B3 DOMAIN-CONTAINING PROTEIN OS11G0197600-RELATED"/>
    <property type="match status" value="1"/>
</dbReference>
<keyword evidence="9" id="KW-1185">Reference proteome</keyword>